<name>A0AAV3X4M4_9CYAN</name>
<reference evidence="1" key="1">
    <citation type="submission" date="2019-10" db="EMBL/GenBank/DDBJ databases">
        <title>Draft genome sequece of Microseira wollei NIES-4236.</title>
        <authorList>
            <person name="Yamaguchi H."/>
            <person name="Suzuki S."/>
            <person name="Kawachi M."/>
        </authorList>
    </citation>
    <scope>NUCLEOTIDE SEQUENCE</scope>
    <source>
        <strain evidence="1">NIES-4236</strain>
    </source>
</reference>
<proteinExistence type="predicted"/>
<gene>
    <name evidence="1" type="ORF">MiSe_25110</name>
</gene>
<protein>
    <submittedName>
        <fullName evidence="1">Uncharacterized protein</fullName>
    </submittedName>
</protein>
<dbReference type="AlphaFoldDB" id="A0AAV3X4M4"/>
<keyword evidence="2" id="KW-1185">Reference proteome</keyword>
<comment type="caution">
    <text evidence="1">The sequence shown here is derived from an EMBL/GenBank/DDBJ whole genome shotgun (WGS) entry which is preliminary data.</text>
</comment>
<evidence type="ECO:0000313" key="2">
    <source>
        <dbReference type="Proteomes" id="UP001050975"/>
    </source>
</evidence>
<dbReference type="Proteomes" id="UP001050975">
    <property type="component" value="Unassembled WGS sequence"/>
</dbReference>
<dbReference type="EMBL" id="BLAY01000033">
    <property type="protein sequence ID" value="GET37757.1"/>
    <property type="molecule type" value="Genomic_DNA"/>
</dbReference>
<organism evidence="1 2">
    <name type="scientific">Microseira wollei NIES-4236</name>
    <dbReference type="NCBI Taxonomy" id="2530354"/>
    <lineage>
        <taxon>Bacteria</taxon>
        <taxon>Bacillati</taxon>
        <taxon>Cyanobacteriota</taxon>
        <taxon>Cyanophyceae</taxon>
        <taxon>Oscillatoriophycideae</taxon>
        <taxon>Aerosakkonematales</taxon>
        <taxon>Aerosakkonemataceae</taxon>
        <taxon>Microseira</taxon>
    </lineage>
</organism>
<sequence length="220" mass="24256">MLSTAQIVLATPSIEQIPRSQLTGKNARLQTLYLWPGHGVSISFYETDELIKRVWLDDISRIVFDVDGCLEDLSARNCTHPGAGLIHLRQIEPLRIPGALRATNGAHLTLVTQNKAGQRQTYHFRVIPTRGNPQYSAIAIVPDAETANDPNGEIVVAIARGMQIALTNQWIRPEDPLWKRLQNLLAALRNDTPLDVAATQSGVSIVLVNRLVTLGQGDFQ</sequence>
<accession>A0AAV3X4M4</accession>
<evidence type="ECO:0000313" key="1">
    <source>
        <dbReference type="EMBL" id="GET37757.1"/>
    </source>
</evidence>